<keyword evidence="5" id="KW-0805">Transcription regulation</keyword>
<keyword evidence="11" id="KW-1185">Reference proteome</keyword>
<comment type="cofactor">
    <cofactor evidence="8">
        <name>Zn(2+)</name>
        <dbReference type="ChEBI" id="CHEBI:29105"/>
    </cofactor>
    <text evidence="8">Binds 1 zinc ion per subunit.</text>
</comment>
<dbReference type="EMBL" id="CAACYI010000001">
    <property type="protein sequence ID" value="VFB16473.1"/>
    <property type="molecule type" value="Genomic_DNA"/>
</dbReference>
<reference evidence="10 11" key="1">
    <citation type="submission" date="2019-02" db="EMBL/GenBank/DDBJ databases">
        <authorList>
            <consortium name="Pathogen Informatics"/>
        </authorList>
    </citation>
    <scope>NUCLEOTIDE SEQUENCE [LARGE SCALE GENOMIC DNA]</scope>
    <source>
        <strain evidence="10 11">3012STDY7089603</strain>
    </source>
</reference>
<evidence type="ECO:0000256" key="2">
    <source>
        <dbReference type="ARBA" id="ARBA00022491"/>
    </source>
</evidence>
<accession>A0A8H2M736</accession>
<comment type="caution">
    <text evidence="10">The sequence shown here is derived from an EMBL/GenBank/DDBJ whole genome shotgun (WGS) entry which is preliminary data.</text>
</comment>
<evidence type="ECO:0000256" key="3">
    <source>
        <dbReference type="ARBA" id="ARBA00022723"/>
    </source>
</evidence>
<keyword evidence="2" id="KW-0678">Repressor</keyword>
<feature type="binding site" evidence="8">
    <location>
        <position position="100"/>
    </location>
    <ligand>
        <name>Zn(2+)</name>
        <dbReference type="ChEBI" id="CHEBI:29105"/>
    </ligand>
</feature>
<dbReference type="Pfam" id="PF01475">
    <property type="entry name" value="FUR"/>
    <property type="match status" value="1"/>
</dbReference>
<dbReference type="FunFam" id="1.10.10.10:FF:000051">
    <property type="entry name" value="Fur family transcriptional regulator"/>
    <property type="match status" value="1"/>
</dbReference>
<gene>
    <name evidence="10" type="primary">fur</name>
    <name evidence="10" type="ORF">NCTC13150_01002</name>
</gene>
<comment type="cofactor">
    <cofactor evidence="9">
        <name>Mn(2+)</name>
        <dbReference type="ChEBI" id="CHEBI:29035"/>
    </cofactor>
    <cofactor evidence="9">
        <name>Fe(2+)</name>
        <dbReference type="ChEBI" id="CHEBI:29033"/>
    </cofactor>
    <text evidence="9">Binds 1 Mn(2+) or Fe(2+) ion per subunit.</text>
</comment>
<evidence type="ECO:0000313" key="10">
    <source>
        <dbReference type="EMBL" id="VFB16473.1"/>
    </source>
</evidence>
<organism evidence="10 11">
    <name type="scientific">Urinicoccus massiliensis</name>
    <dbReference type="NCBI Taxonomy" id="1723382"/>
    <lineage>
        <taxon>Bacteria</taxon>
        <taxon>Bacillati</taxon>
        <taxon>Bacillota</taxon>
        <taxon>Tissierellia</taxon>
        <taxon>Tissierellales</taxon>
        <taxon>Peptoniphilaceae</taxon>
        <taxon>Urinicoccus</taxon>
    </lineage>
</organism>
<keyword evidence="9" id="KW-0408">Iron</keyword>
<protein>
    <submittedName>
        <fullName evidence="10">Ferric uptake regulation protein</fullName>
    </submittedName>
</protein>
<dbReference type="RefSeq" id="WP_034440117.1">
    <property type="nucleotide sequence ID" value="NZ_CAACYI010000001.1"/>
</dbReference>
<sequence length="153" mass="18097">MDRAEEFVKKLLKSKGYKFTNQRVEIYRVFLENKGKHLSCEDVYEIVSKKDSEIGIATVYRTVQLFDELGVLYSISFDDQTTRYELKDETDKHYHHHVICLSCGKVIEVEYDFLDALEDTIEEKENFKIVDHNLKFYGYCADCQKKGDKNEKQ</sequence>
<dbReference type="GO" id="GO:1900376">
    <property type="term" value="P:regulation of secondary metabolite biosynthetic process"/>
    <property type="evidence" value="ECO:0007669"/>
    <property type="project" value="TreeGrafter"/>
</dbReference>
<dbReference type="Gene3D" id="1.10.10.10">
    <property type="entry name" value="Winged helix-like DNA-binding domain superfamily/Winged helix DNA-binding domain"/>
    <property type="match status" value="1"/>
</dbReference>
<feature type="binding site" evidence="8">
    <location>
        <position position="143"/>
    </location>
    <ligand>
        <name>Zn(2+)</name>
        <dbReference type="ChEBI" id="CHEBI:29105"/>
    </ligand>
</feature>
<feature type="binding site" evidence="8">
    <location>
        <position position="103"/>
    </location>
    <ligand>
        <name>Zn(2+)</name>
        <dbReference type="ChEBI" id="CHEBI:29105"/>
    </ligand>
</feature>
<dbReference type="SUPFAM" id="SSF46785">
    <property type="entry name" value="Winged helix' DNA-binding domain"/>
    <property type="match status" value="1"/>
</dbReference>
<keyword evidence="4 8" id="KW-0862">Zinc</keyword>
<evidence type="ECO:0000256" key="8">
    <source>
        <dbReference type="PIRSR" id="PIRSR602481-1"/>
    </source>
</evidence>
<dbReference type="GO" id="GO:0008270">
    <property type="term" value="F:zinc ion binding"/>
    <property type="evidence" value="ECO:0007669"/>
    <property type="project" value="TreeGrafter"/>
</dbReference>
<dbReference type="AlphaFoldDB" id="A0A8H2M736"/>
<evidence type="ECO:0000256" key="4">
    <source>
        <dbReference type="ARBA" id="ARBA00022833"/>
    </source>
</evidence>
<dbReference type="PANTHER" id="PTHR33202">
    <property type="entry name" value="ZINC UPTAKE REGULATION PROTEIN"/>
    <property type="match status" value="1"/>
</dbReference>
<evidence type="ECO:0000256" key="9">
    <source>
        <dbReference type="PIRSR" id="PIRSR602481-2"/>
    </source>
</evidence>
<dbReference type="Proteomes" id="UP000377798">
    <property type="component" value="Unassembled WGS sequence"/>
</dbReference>
<dbReference type="InterPro" id="IPR002481">
    <property type="entry name" value="FUR"/>
</dbReference>
<dbReference type="PANTHER" id="PTHR33202:SF7">
    <property type="entry name" value="FERRIC UPTAKE REGULATION PROTEIN"/>
    <property type="match status" value="1"/>
</dbReference>
<dbReference type="GO" id="GO:0000976">
    <property type="term" value="F:transcription cis-regulatory region binding"/>
    <property type="evidence" value="ECO:0007669"/>
    <property type="project" value="TreeGrafter"/>
</dbReference>
<keyword evidence="6" id="KW-0238">DNA-binding</keyword>
<dbReference type="GO" id="GO:0045892">
    <property type="term" value="P:negative regulation of DNA-templated transcription"/>
    <property type="evidence" value="ECO:0007669"/>
    <property type="project" value="TreeGrafter"/>
</dbReference>
<dbReference type="InterPro" id="IPR043135">
    <property type="entry name" value="Fur_C"/>
</dbReference>
<keyword evidence="7" id="KW-0804">Transcription</keyword>
<evidence type="ECO:0000256" key="5">
    <source>
        <dbReference type="ARBA" id="ARBA00023015"/>
    </source>
</evidence>
<name>A0A8H2M736_9FIRM</name>
<dbReference type="CDD" id="cd07153">
    <property type="entry name" value="Fur_like"/>
    <property type="match status" value="1"/>
</dbReference>
<feature type="binding site" evidence="8">
    <location>
        <position position="140"/>
    </location>
    <ligand>
        <name>Zn(2+)</name>
        <dbReference type="ChEBI" id="CHEBI:29105"/>
    </ligand>
</feature>
<dbReference type="InterPro" id="IPR036388">
    <property type="entry name" value="WH-like_DNA-bd_sf"/>
</dbReference>
<evidence type="ECO:0000256" key="7">
    <source>
        <dbReference type="ARBA" id="ARBA00023163"/>
    </source>
</evidence>
<feature type="binding site" evidence="9">
    <location>
        <position position="132"/>
    </location>
    <ligand>
        <name>Fe cation</name>
        <dbReference type="ChEBI" id="CHEBI:24875"/>
    </ligand>
</feature>
<evidence type="ECO:0000256" key="6">
    <source>
        <dbReference type="ARBA" id="ARBA00023125"/>
    </source>
</evidence>
<evidence type="ECO:0000313" key="11">
    <source>
        <dbReference type="Proteomes" id="UP000377798"/>
    </source>
</evidence>
<evidence type="ECO:0000256" key="1">
    <source>
        <dbReference type="ARBA" id="ARBA00007957"/>
    </source>
</evidence>
<dbReference type="Gene3D" id="3.30.1490.190">
    <property type="match status" value="1"/>
</dbReference>
<dbReference type="InterPro" id="IPR036390">
    <property type="entry name" value="WH_DNA-bd_sf"/>
</dbReference>
<keyword evidence="3 8" id="KW-0479">Metal-binding</keyword>
<comment type="similarity">
    <text evidence="1">Belongs to the Fur family.</text>
</comment>
<dbReference type="GO" id="GO:0003700">
    <property type="term" value="F:DNA-binding transcription factor activity"/>
    <property type="evidence" value="ECO:0007669"/>
    <property type="project" value="InterPro"/>
</dbReference>
<proteinExistence type="inferred from homology"/>